<dbReference type="FunFam" id="3.40.50.2000:FF:000043">
    <property type="entry name" value="UDP-N-acetylglucosamine 2-epimerase"/>
    <property type="match status" value="1"/>
</dbReference>
<feature type="domain" description="UDP-N-acetylglucosamine 2-epimerase" evidence="5">
    <location>
        <begin position="23"/>
        <end position="364"/>
    </location>
</feature>
<dbReference type="GO" id="GO:0008761">
    <property type="term" value="F:UDP-N-acetylglucosamine 2-epimerase activity"/>
    <property type="evidence" value="ECO:0007669"/>
    <property type="project" value="UniProtKB-EC"/>
</dbReference>
<evidence type="ECO:0000313" key="6">
    <source>
        <dbReference type="EMBL" id="AWB09931.1"/>
    </source>
</evidence>
<dbReference type="SUPFAM" id="SSF53756">
    <property type="entry name" value="UDP-Glycosyltransferase/glycogen phosphorylase"/>
    <property type="match status" value="1"/>
</dbReference>
<evidence type="ECO:0000256" key="2">
    <source>
        <dbReference type="ARBA" id="ARBA00038209"/>
    </source>
</evidence>
<protein>
    <recommendedName>
        <fullName evidence="3">UDP-N-acetylglucosamine 2-epimerase (non-hydrolyzing)</fullName>
        <ecNumber evidence="3">5.1.3.14</ecNumber>
    </recommendedName>
</protein>
<dbReference type="EC" id="5.1.3.14" evidence="3"/>
<evidence type="ECO:0000313" key="7">
    <source>
        <dbReference type="Proteomes" id="UP000244792"/>
    </source>
</evidence>
<dbReference type="OrthoDB" id="9803238at2"/>
<dbReference type="RefSeq" id="WP_108308765.1">
    <property type="nucleotide sequence ID" value="NZ_CP020921.1"/>
</dbReference>
<dbReference type="AlphaFoldDB" id="A0A2R4VZF0"/>
<evidence type="ECO:0000259" key="5">
    <source>
        <dbReference type="Pfam" id="PF02350"/>
    </source>
</evidence>
<dbReference type="KEGG" id="taci:TDSAC_0557"/>
<reference evidence="6 7" key="1">
    <citation type="submission" date="2017-04" db="EMBL/GenBank/DDBJ databases">
        <title>Genomic insights into metabolism of Thermodesulfobium acidiphilum.</title>
        <authorList>
            <person name="Toshchakov S.V."/>
            <person name="Frolov E.N."/>
            <person name="Kublanov I.V."/>
            <person name="Samarov N.I."/>
            <person name="Novikov A."/>
            <person name="Lebedinsky A.V."/>
            <person name="Bonch-Osmolovskaya E.A."/>
            <person name="Chernyh N.A."/>
        </authorList>
    </citation>
    <scope>NUCLEOTIDE SEQUENCE [LARGE SCALE GENOMIC DNA]</scope>
    <source>
        <strain evidence="6 7">3127-1</strain>
    </source>
</reference>
<dbReference type="InterPro" id="IPR003331">
    <property type="entry name" value="UDP_GlcNAc_Epimerase_2_dom"/>
</dbReference>
<keyword evidence="7" id="KW-1185">Reference proteome</keyword>
<sequence>MLKALLIFGTRPEAIKMAPLFLELKNSKYFEPVVVVTAQHREMLDQVLKIFNIEPDFDLDIMKPGQSLEGITIRALEGLCNIMKRVNPSIVLVQGDTTTTYVGALAAFYHRIAVGHVEAGLRTYDKFNPYPEEVNRRMTTCLADLHFAPTIISFNNLIKENVKKEDIFITGNTVIDSLLHISKRDYDFPPILNSIINSPLRKILVTAHRRENWDEMKNIFHAIKKLVESFDDIHIIFPVHMNPKIRVDAQNILGNNSRVSLLEPLDYEAFIHVMKNCYIILTDSGGVQEEAPSLGVPVVVMRKTTERPEALKANAVVLSGTDGEKIYNTAAKLLSDKTFYLSMKKKLNPYGDGRASFRILKSLEYFFKLSSERPVDFRYNYEDGLLLET</sequence>
<evidence type="ECO:0000256" key="4">
    <source>
        <dbReference type="RuleBase" id="RU003513"/>
    </source>
</evidence>
<dbReference type="CDD" id="cd03786">
    <property type="entry name" value="GTB_UDP-GlcNAc_2-Epimerase"/>
    <property type="match status" value="1"/>
</dbReference>
<evidence type="ECO:0000256" key="3">
    <source>
        <dbReference type="ARBA" id="ARBA00038858"/>
    </source>
</evidence>
<accession>A0A2R4VZF0</accession>
<dbReference type="InterPro" id="IPR029767">
    <property type="entry name" value="WecB-like"/>
</dbReference>
<dbReference type="PANTHER" id="PTHR43174:SF2">
    <property type="entry name" value="UDP-N-ACETYLGLUCOSAMINE 2-EPIMERASE"/>
    <property type="match status" value="1"/>
</dbReference>
<dbReference type="Proteomes" id="UP000244792">
    <property type="component" value="Chromosome"/>
</dbReference>
<dbReference type="EMBL" id="CP020921">
    <property type="protein sequence ID" value="AWB09931.1"/>
    <property type="molecule type" value="Genomic_DNA"/>
</dbReference>
<dbReference type="PANTHER" id="PTHR43174">
    <property type="entry name" value="UDP-N-ACETYLGLUCOSAMINE 2-EPIMERASE"/>
    <property type="match status" value="1"/>
</dbReference>
<dbReference type="NCBIfam" id="TIGR00236">
    <property type="entry name" value="wecB"/>
    <property type="match status" value="1"/>
</dbReference>
<name>A0A2R4VZF0_THEAF</name>
<gene>
    <name evidence="6" type="ORF">TDSAC_0557</name>
</gene>
<keyword evidence="1 4" id="KW-0413">Isomerase</keyword>
<proteinExistence type="inferred from homology"/>
<organism evidence="6 7">
    <name type="scientific">Thermodesulfobium acidiphilum</name>
    <dbReference type="NCBI Taxonomy" id="1794699"/>
    <lineage>
        <taxon>Bacteria</taxon>
        <taxon>Pseudomonadati</taxon>
        <taxon>Thermodesulfobiota</taxon>
        <taxon>Thermodesulfobiia</taxon>
        <taxon>Thermodesulfobiales</taxon>
        <taxon>Thermodesulfobiaceae</taxon>
        <taxon>Thermodesulfobium</taxon>
    </lineage>
</organism>
<dbReference type="Pfam" id="PF02350">
    <property type="entry name" value="Epimerase_2"/>
    <property type="match status" value="1"/>
</dbReference>
<evidence type="ECO:0000256" key="1">
    <source>
        <dbReference type="ARBA" id="ARBA00023235"/>
    </source>
</evidence>
<comment type="similarity">
    <text evidence="2 4">Belongs to the UDP-N-acetylglucosamine 2-epimerase family.</text>
</comment>
<dbReference type="Gene3D" id="3.40.50.2000">
    <property type="entry name" value="Glycogen Phosphorylase B"/>
    <property type="match status" value="2"/>
</dbReference>